<accession>A0A939HGM7</accession>
<feature type="transmembrane region" description="Helical" evidence="1">
    <location>
        <begin position="501"/>
        <end position="521"/>
    </location>
</feature>
<feature type="transmembrane region" description="Helical" evidence="1">
    <location>
        <begin position="236"/>
        <end position="254"/>
    </location>
</feature>
<feature type="transmembrane region" description="Helical" evidence="1">
    <location>
        <begin position="342"/>
        <end position="361"/>
    </location>
</feature>
<comment type="caution">
    <text evidence="2">The sequence shown here is derived from an EMBL/GenBank/DDBJ whole genome shotgun (WGS) entry which is preliminary data.</text>
</comment>
<feature type="transmembrane region" description="Helical" evidence="1">
    <location>
        <begin position="279"/>
        <end position="297"/>
    </location>
</feature>
<keyword evidence="1" id="KW-0812">Transmembrane</keyword>
<dbReference type="AlphaFoldDB" id="A0A939HGM7"/>
<reference evidence="2" key="1">
    <citation type="submission" date="2021-03" db="EMBL/GenBank/DDBJ databases">
        <title>A new species, PO-11, isolated from a karst cave deposit.</title>
        <authorList>
            <person name="Zhaoxiaoyong W."/>
        </authorList>
    </citation>
    <scope>NUCLEOTIDE SEQUENCE</scope>
    <source>
        <strain evidence="2">PO-11</strain>
    </source>
</reference>
<proteinExistence type="predicted"/>
<feature type="transmembrane region" description="Helical" evidence="1">
    <location>
        <begin position="158"/>
        <end position="177"/>
    </location>
</feature>
<feature type="transmembrane region" description="Helical" evidence="1">
    <location>
        <begin position="86"/>
        <end position="107"/>
    </location>
</feature>
<dbReference type="EMBL" id="JAFNLL010000006">
    <property type="protein sequence ID" value="MBO1267125.1"/>
    <property type="molecule type" value="Genomic_DNA"/>
</dbReference>
<evidence type="ECO:0000256" key="1">
    <source>
        <dbReference type="SAM" id="Phobius"/>
    </source>
</evidence>
<feature type="transmembrane region" description="Helical" evidence="1">
    <location>
        <begin position="381"/>
        <end position="401"/>
    </location>
</feature>
<evidence type="ECO:0008006" key="4">
    <source>
        <dbReference type="Google" id="ProtNLM"/>
    </source>
</evidence>
<feature type="transmembrane region" description="Helical" evidence="1">
    <location>
        <begin position="439"/>
        <end position="457"/>
    </location>
</feature>
<organism evidence="2 3">
    <name type="scientific">Arthrobacter cavernae</name>
    <dbReference type="NCBI Taxonomy" id="2817681"/>
    <lineage>
        <taxon>Bacteria</taxon>
        <taxon>Bacillati</taxon>
        <taxon>Actinomycetota</taxon>
        <taxon>Actinomycetes</taxon>
        <taxon>Micrococcales</taxon>
        <taxon>Micrococcaceae</taxon>
        <taxon>Arthrobacter</taxon>
    </lineage>
</organism>
<name>A0A939HGM7_9MICC</name>
<keyword evidence="1" id="KW-0472">Membrane</keyword>
<feature type="transmembrane region" description="Helical" evidence="1">
    <location>
        <begin position="469"/>
        <end position="489"/>
    </location>
</feature>
<evidence type="ECO:0000313" key="2">
    <source>
        <dbReference type="EMBL" id="MBO1267125.1"/>
    </source>
</evidence>
<dbReference type="Proteomes" id="UP000664164">
    <property type="component" value="Unassembled WGS sequence"/>
</dbReference>
<feature type="transmembrane region" description="Helical" evidence="1">
    <location>
        <begin position="18"/>
        <end position="36"/>
    </location>
</feature>
<evidence type="ECO:0000313" key="3">
    <source>
        <dbReference type="Proteomes" id="UP000664164"/>
    </source>
</evidence>
<feature type="transmembrane region" description="Helical" evidence="1">
    <location>
        <begin position="197"/>
        <end position="216"/>
    </location>
</feature>
<protein>
    <recommendedName>
        <fullName evidence="4">PNPLA domain-containing protein</fullName>
    </recommendedName>
</protein>
<keyword evidence="1" id="KW-1133">Transmembrane helix</keyword>
<sequence>MTAAAAEALEGAAHGRVLRWKTATWIVVALALWLAMAELDRLIAGLIVSGESRRIADVVGVAAFESRDSWELWSRLDPQDGPRLSVLIRIHAGLDLLFAASYVWLLWRLVRPRWQLGIVAGVIALAELAEAAFLMIGAAAVQNHETAWVGSALAGASLIKWLTLLFFLLCCLAVPGVRTRVLGGIRRIALALHFQRLSAAVVAVIAVLALLPIPGVNDQMPDSQRLWAVEGLLSPSWLSTAVLVAAVTIGLFVLGRRRSDLAWKLWEQGEVPDGDPGRLWWMIGPLAVLAGIIWAAVGNGQLAWFQILLFVLPPLALLAVSVWLPSPALAPVTRDQERALDAWCGGDNLAVALLAVSGLAGVRSFTGPVAKELIQPGKTGIGWAVFFLAVGALLAVAAYPFKAFVVRRIMKRAPSGAGLGALSGWLNPSGGSPEAFKKWLLALFVLAVLFLTALAVWPGPVTKVTGVSATAVGGIGSWALVIGFLIVLVQDQKPLEIFQRMKLTANPVLTLLAVVLAIGQINGGSAQVHALRQSGETAGATRLDIQGRFAEWLGTSKPCEQDAGGGKSVRPMLLLASEGGGIRAASWTARVLAELADADAQCGPVATLASSGVSGGSLGLALVNLYGSGPAMVGAVDAVSAPDALAAGVAGAIVGDLVAGGAGVMLPTDQGAGWQWHDRAGLMETFWESQADKLGEPFSVSTRGPAGALLLNSTASGSGCRLLVSQLDLATATPDPRKPGCTATEGQAVTLDLLEAGQFCNTQLNWSTAVGLSARFPIISPAGRVFYPGNGPAGSEPSCPDDPGKASSLQAIDGGYAEGSGLGTIADLWWELSAVVAQHNRDVELSKPLAERLTPVGEAQNSFVLPVFVYIRNSPGSDVARAIPKPVSELAVPVAGIKAKDAQSDAAAWKQRLQDGAGVCELPVPATAPVPATGNDKQAGPDCLEATSALASPLGTNRVVEVAPNSEPAIDPPLGWTLSAFSIERLETAMATEKHPCGPDGAGCSDFRKLLDILSR</sequence>
<dbReference type="RefSeq" id="WP_207614949.1">
    <property type="nucleotide sequence ID" value="NZ_JAFNLL010000006.1"/>
</dbReference>
<gene>
    <name evidence="2" type="ORF">J1902_03875</name>
</gene>
<feature type="transmembrane region" description="Helical" evidence="1">
    <location>
        <begin position="114"/>
        <end position="138"/>
    </location>
</feature>
<keyword evidence="3" id="KW-1185">Reference proteome</keyword>
<feature type="transmembrane region" description="Helical" evidence="1">
    <location>
        <begin position="303"/>
        <end position="330"/>
    </location>
</feature>